<reference evidence="1" key="1">
    <citation type="journal article" date="2021" name="PeerJ">
        <title>Extensive microbial diversity within the chicken gut microbiome revealed by metagenomics and culture.</title>
        <authorList>
            <person name="Gilroy R."/>
            <person name="Ravi A."/>
            <person name="Getino M."/>
            <person name="Pursley I."/>
            <person name="Horton D.L."/>
            <person name="Alikhan N.F."/>
            <person name="Baker D."/>
            <person name="Gharbi K."/>
            <person name="Hall N."/>
            <person name="Watson M."/>
            <person name="Adriaenssens E.M."/>
            <person name="Foster-Nyarko E."/>
            <person name="Jarju S."/>
            <person name="Secka A."/>
            <person name="Antonio M."/>
            <person name="Oren A."/>
            <person name="Chaudhuri R.R."/>
            <person name="La Ragione R."/>
            <person name="Hildebrand F."/>
            <person name="Pallen M.J."/>
        </authorList>
    </citation>
    <scope>NUCLEOTIDE SEQUENCE</scope>
    <source>
        <strain evidence="1">ChiBcec15-3976</strain>
    </source>
</reference>
<accession>A0A9D2RDE8</accession>
<evidence type="ECO:0000313" key="2">
    <source>
        <dbReference type="Proteomes" id="UP000823909"/>
    </source>
</evidence>
<dbReference type="Proteomes" id="UP000823909">
    <property type="component" value="Unassembled WGS sequence"/>
</dbReference>
<organism evidence="1 2">
    <name type="scientific">Candidatus Mediterraneibacter quadrami</name>
    <dbReference type="NCBI Taxonomy" id="2838684"/>
    <lineage>
        <taxon>Bacteria</taxon>
        <taxon>Bacillati</taxon>
        <taxon>Bacillota</taxon>
        <taxon>Clostridia</taxon>
        <taxon>Lachnospirales</taxon>
        <taxon>Lachnospiraceae</taxon>
        <taxon>Mediterraneibacter</taxon>
    </lineage>
</organism>
<dbReference type="EMBL" id="DWUU01000033">
    <property type="protein sequence ID" value="HJD42427.1"/>
    <property type="molecule type" value="Genomic_DNA"/>
</dbReference>
<evidence type="ECO:0000313" key="1">
    <source>
        <dbReference type="EMBL" id="HJD42427.1"/>
    </source>
</evidence>
<dbReference type="AlphaFoldDB" id="A0A9D2RDE8"/>
<dbReference type="SUPFAM" id="SSF55594">
    <property type="entry name" value="HPr-like"/>
    <property type="match status" value="1"/>
</dbReference>
<comment type="caution">
    <text evidence="1">The sequence shown here is derived from an EMBL/GenBank/DDBJ whole genome shotgun (WGS) entry which is preliminary data.</text>
</comment>
<gene>
    <name evidence="1" type="ORF">H9910_05410</name>
</gene>
<dbReference type="InterPro" id="IPR035895">
    <property type="entry name" value="HPr-like_sf"/>
</dbReference>
<proteinExistence type="predicted"/>
<sequence>MRRSLSIRFTDYDMIEMFSRDIANLKGEFDIVSGRKVVDAKSFLGIFSLDLSVPLTLNAVTDDDRAFIIFQKYAV</sequence>
<protein>
    <submittedName>
        <fullName evidence="1">HPr family phosphocarrier protein</fullName>
    </submittedName>
</protein>
<name>A0A9D2RDE8_9FIRM</name>
<reference evidence="1" key="2">
    <citation type="submission" date="2021-04" db="EMBL/GenBank/DDBJ databases">
        <authorList>
            <person name="Gilroy R."/>
        </authorList>
    </citation>
    <scope>NUCLEOTIDE SEQUENCE</scope>
    <source>
        <strain evidence="1">ChiBcec15-3976</strain>
    </source>
</reference>